<protein>
    <submittedName>
        <fullName evidence="6">MBL fold metallo-hydrolase</fullName>
    </submittedName>
</protein>
<dbReference type="SUPFAM" id="SSF56281">
    <property type="entry name" value="Metallo-hydrolase/oxidoreductase"/>
    <property type="match status" value="1"/>
</dbReference>
<evidence type="ECO:0000256" key="3">
    <source>
        <dbReference type="ARBA" id="ARBA00022801"/>
    </source>
</evidence>
<feature type="domain" description="Metallo-beta-lactamase" evidence="5">
    <location>
        <begin position="12"/>
        <end position="187"/>
    </location>
</feature>
<dbReference type="InterPro" id="IPR001279">
    <property type="entry name" value="Metallo-B-lactamas"/>
</dbReference>
<dbReference type="CDD" id="cd06262">
    <property type="entry name" value="metallo-hydrolase-like_MBL-fold"/>
    <property type="match status" value="1"/>
</dbReference>
<sequence>MEVQRFVLGIFKTNCYIISGKSLGKCILIDPADDAEIIRKWLMQQNLVPEAILLTHGHYDHFLAVPKLQALWKELPVYCHLLDCPKEKEEHDMGMVFPTVAAFSNVKGIKEGQKLWLAGFEITVYHTPGHTKGSVLFLVEDGLFTGDTLFCNSIGRTDFPGGDDAQMHLSLRRISEMKGGYNVYPGHDGLTTLSAEKRNNPYLQCFCKDSGRLHK</sequence>
<organism evidence="6">
    <name type="scientific">Lacrimispora sp. BS-2</name>
    <dbReference type="NCBI Taxonomy" id="3151850"/>
    <lineage>
        <taxon>Bacteria</taxon>
        <taxon>Bacillati</taxon>
        <taxon>Bacillota</taxon>
        <taxon>Clostridia</taxon>
        <taxon>Lachnospirales</taxon>
        <taxon>Lachnospiraceae</taxon>
        <taxon>Lacrimispora</taxon>
    </lineage>
</organism>
<dbReference type="GO" id="GO:0046872">
    <property type="term" value="F:metal ion binding"/>
    <property type="evidence" value="ECO:0007669"/>
    <property type="project" value="UniProtKB-KW"/>
</dbReference>
<evidence type="ECO:0000256" key="1">
    <source>
        <dbReference type="ARBA" id="ARBA00001947"/>
    </source>
</evidence>
<name>A0AAU7PTA7_9FIRM</name>
<dbReference type="AlphaFoldDB" id="A0AAU7PTA7"/>
<evidence type="ECO:0000256" key="2">
    <source>
        <dbReference type="ARBA" id="ARBA00022723"/>
    </source>
</evidence>
<comment type="cofactor">
    <cofactor evidence="1">
        <name>Zn(2+)</name>
        <dbReference type="ChEBI" id="CHEBI:29105"/>
    </cofactor>
</comment>
<dbReference type="PANTHER" id="PTHR46233:SF3">
    <property type="entry name" value="HYDROXYACYLGLUTATHIONE HYDROLASE GLOC"/>
    <property type="match status" value="1"/>
</dbReference>
<dbReference type="SMART" id="SM00849">
    <property type="entry name" value="Lactamase_B"/>
    <property type="match status" value="1"/>
</dbReference>
<evidence type="ECO:0000259" key="5">
    <source>
        <dbReference type="SMART" id="SM00849"/>
    </source>
</evidence>
<dbReference type="Gene3D" id="3.60.15.10">
    <property type="entry name" value="Ribonuclease Z/Hydroxyacylglutathione hydrolase-like"/>
    <property type="match status" value="1"/>
</dbReference>
<proteinExistence type="predicted"/>
<dbReference type="RefSeq" id="WP_349947484.1">
    <property type="nucleotide sequence ID" value="NZ_CP157940.1"/>
</dbReference>
<evidence type="ECO:0000313" key="6">
    <source>
        <dbReference type="EMBL" id="XBS54796.1"/>
    </source>
</evidence>
<dbReference type="InterPro" id="IPR036866">
    <property type="entry name" value="RibonucZ/Hydroxyglut_hydro"/>
</dbReference>
<dbReference type="InterPro" id="IPR051453">
    <property type="entry name" value="MBL_Glyoxalase_II"/>
</dbReference>
<accession>A0AAU7PTA7</accession>
<keyword evidence="4" id="KW-0862">Zinc</keyword>
<keyword evidence="2" id="KW-0479">Metal-binding</keyword>
<evidence type="ECO:0000256" key="4">
    <source>
        <dbReference type="ARBA" id="ARBA00022833"/>
    </source>
</evidence>
<keyword evidence="3" id="KW-0378">Hydrolase</keyword>
<dbReference type="EMBL" id="CP157940">
    <property type="protein sequence ID" value="XBS54796.1"/>
    <property type="molecule type" value="Genomic_DNA"/>
</dbReference>
<dbReference type="GO" id="GO:0016787">
    <property type="term" value="F:hydrolase activity"/>
    <property type="evidence" value="ECO:0007669"/>
    <property type="project" value="UniProtKB-KW"/>
</dbReference>
<gene>
    <name evidence="6" type="ORF">ABFV83_03100</name>
</gene>
<dbReference type="PANTHER" id="PTHR46233">
    <property type="entry name" value="HYDROXYACYLGLUTATHIONE HYDROLASE GLOC"/>
    <property type="match status" value="1"/>
</dbReference>
<reference evidence="6" key="1">
    <citation type="submission" date="2024-06" db="EMBL/GenBank/DDBJ databases">
        <title>Lacrimispora cavernae sp. nov., a novel anaerobe isolated from bat guano pile inside a cave.</title>
        <authorList>
            <person name="Miller S.L."/>
            <person name="Lu N."/>
            <person name="King J."/>
            <person name="Sankaranarayanan K."/>
            <person name="Lawson P.A."/>
        </authorList>
    </citation>
    <scope>NUCLEOTIDE SEQUENCE</scope>
    <source>
        <strain evidence="6">BS-2</strain>
    </source>
</reference>
<dbReference type="Pfam" id="PF00753">
    <property type="entry name" value="Lactamase_B"/>
    <property type="match status" value="1"/>
</dbReference>